<accession>M5EIB4</accession>
<sequence>MVKREAEELAERAKLLAHHDQHTTPEDGLTGYKWTFAFGATPFPAIMPIGPHPRDAGARANDRAAKPRRPMPA</sequence>
<proteinExistence type="predicted"/>
<dbReference type="EMBL" id="CAUM01000026">
    <property type="protein sequence ID" value="CCV04137.1"/>
    <property type="molecule type" value="Genomic_DNA"/>
</dbReference>
<dbReference type="AlphaFoldDB" id="M5EIB4"/>
<dbReference type="Proteomes" id="UP000012062">
    <property type="component" value="Unassembled WGS sequence"/>
</dbReference>
<evidence type="ECO:0000256" key="1">
    <source>
        <dbReference type="SAM" id="MobiDB-lite"/>
    </source>
</evidence>
<evidence type="ECO:0000313" key="3">
    <source>
        <dbReference type="Proteomes" id="UP000012062"/>
    </source>
</evidence>
<feature type="region of interest" description="Disordered" evidence="1">
    <location>
        <begin position="47"/>
        <end position="73"/>
    </location>
</feature>
<organism evidence="2 3">
    <name type="scientific">Mesorhizobium metallidurans STM 2683</name>
    <dbReference type="NCBI Taxonomy" id="1297569"/>
    <lineage>
        <taxon>Bacteria</taxon>
        <taxon>Pseudomonadati</taxon>
        <taxon>Pseudomonadota</taxon>
        <taxon>Alphaproteobacteria</taxon>
        <taxon>Hyphomicrobiales</taxon>
        <taxon>Phyllobacteriaceae</taxon>
        <taxon>Mesorhizobium</taxon>
    </lineage>
</organism>
<dbReference type="eggNOG" id="COG3655">
    <property type="taxonomic scope" value="Bacteria"/>
</dbReference>
<protein>
    <submittedName>
        <fullName evidence="2">Transcriptional regulator, XRE family</fullName>
    </submittedName>
</protein>
<comment type="caution">
    <text evidence="2">The sequence shown here is derived from an EMBL/GenBank/DDBJ whole genome shotgun (WGS) entry which is preliminary data.</text>
</comment>
<name>M5EIB4_9HYPH</name>
<evidence type="ECO:0000313" key="2">
    <source>
        <dbReference type="EMBL" id="CCV04137.1"/>
    </source>
</evidence>
<dbReference type="RefSeq" id="WP_008873118.1">
    <property type="nucleotide sequence ID" value="NZ_CAUM01000026.1"/>
</dbReference>
<feature type="compositionally biased region" description="Basic and acidic residues" evidence="1">
    <location>
        <begin position="52"/>
        <end position="65"/>
    </location>
</feature>
<gene>
    <name evidence="2" type="ORF">MESS2_1210006</name>
</gene>
<dbReference type="STRING" id="1297569.MESS2_1210006"/>
<keyword evidence="3" id="KW-1185">Reference proteome</keyword>
<reference evidence="2 3" key="1">
    <citation type="submission" date="2013-02" db="EMBL/GenBank/DDBJ databases">
        <authorList>
            <person name="Genoscope - CEA"/>
        </authorList>
    </citation>
    <scope>NUCLEOTIDE SEQUENCE [LARGE SCALE GENOMIC DNA]</scope>
    <source>
        <strain evidence="2 3">STM 2683</strain>
    </source>
</reference>